<evidence type="ECO:0000256" key="9">
    <source>
        <dbReference type="SAM" id="Phobius"/>
    </source>
</evidence>
<reference evidence="12 13" key="1">
    <citation type="submission" date="2019-01" db="EMBL/GenBank/DDBJ databases">
        <title>Lacibacter sp. strain TTM-7.</title>
        <authorList>
            <person name="Chen W.-M."/>
        </authorList>
    </citation>
    <scope>NUCLEOTIDE SEQUENCE [LARGE SCALE GENOMIC DNA]</scope>
    <source>
        <strain evidence="12 13">TTM-7</strain>
    </source>
</reference>
<dbReference type="InterPro" id="IPR045024">
    <property type="entry name" value="NDH-2"/>
</dbReference>
<dbReference type="AlphaFoldDB" id="A0A4Q1CLK6"/>
<dbReference type="PANTHER" id="PTHR43706:SF47">
    <property type="entry name" value="EXTERNAL NADH-UBIQUINONE OXIDOREDUCTASE 1, MITOCHONDRIAL-RELATED"/>
    <property type="match status" value="1"/>
</dbReference>
<evidence type="ECO:0000256" key="7">
    <source>
        <dbReference type="ARBA" id="ARBA00023027"/>
    </source>
</evidence>
<comment type="catalytic activity">
    <reaction evidence="8">
        <text>a quinone + NADH + H(+) = a quinol + NAD(+)</text>
        <dbReference type="Rhea" id="RHEA:46160"/>
        <dbReference type="ChEBI" id="CHEBI:15378"/>
        <dbReference type="ChEBI" id="CHEBI:24646"/>
        <dbReference type="ChEBI" id="CHEBI:57540"/>
        <dbReference type="ChEBI" id="CHEBI:57945"/>
        <dbReference type="ChEBI" id="CHEBI:132124"/>
        <dbReference type="EC" id="1.6.5.9"/>
    </reaction>
</comment>
<keyword evidence="9" id="KW-1133">Transmembrane helix</keyword>
<organism evidence="12 13">
    <name type="scientific">Lacibacter luteus</name>
    <dbReference type="NCBI Taxonomy" id="2508719"/>
    <lineage>
        <taxon>Bacteria</taxon>
        <taxon>Pseudomonadati</taxon>
        <taxon>Bacteroidota</taxon>
        <taxon>Chitinophagia</taxon>
        <taxon>Chitinophagales</taxon>
        <taxon>Chitinophagaceae</taxon>
        <taxon>Lacibacter</taxon>
    </lineage>
</organism>
<dbReference type="PRINTS" id="PR00368">
    <property type="entry name" value="FADPNR"/>
</dbReference>
<comment type="caution">
    <text evidence="12">The sequence shown here is derived from an EMBL/GenBank/DDBJ whole genome shotgun (WGS) entry which is preliminary data.</text>
</comment>
<dbReference type="InterPro" id="IPR054585">
    <property type="entry name" value="NDH2-like_C"/>
</dbReference>
<dbReference type="Pfam" id="PF07992">
    <property type="entry name" value="Pyr_redox_2"/>
    <property type="match status" value="1"/>
</dbReference>
<dbReference type="Pfam" id="PF22366">
    <property type="entry name" value="NDH2_C"/>
    <property type="match status" value="1"/>
</dbReference>
<dbReference type="PRINTS" id="PR00411">
    <property type="entry name" value="PNDRDTASEI"/>
</dbReference>
<dbReference type="Gene3D" id="3.50.50.100">
    <property type="match status" value="1"/>
</dbReference>
<evidence type="ECO:0000256" key="2">
    <source>
        <dbReference type="ARBA" id="ARBA00012637"/>
    </source>
</evidence>
<dbReference type="RefSeq" id="WP_129129232.1">
    <property type="nucleotide sequence ID" value="NZ_SDHW01000001.1"/>
</dbReference>
<keyword evidence="4" id="KW-0274">FAD</keyword>
<keyword evidence="6" id="KW-0560">Oxidoreductase</keyword>
<evidence type="ECO:0000256" key="6">
    <source>
        <dbReference type="ARBA" id="ARBA00023002"/>
    </source>
</evidence>
<dbReference type="EMBL" id="SDHW01000001">
    <property type="protein sequence ID" value="RXK61860.1"/>
    <property type="molecule type" value="Genomic_DNA"/>
</dbReference>
<keyword evidence="13" id="KW-1185">Reference proteome</keyword>
<evidence type="ECO:0000256" key="1">
    <source>
        <dbReference type="ARBA" id="ARBA00005272"/>
    </source>
</evidence>
<keyword evidence="7" id="KW-0520">NAD</keyword>
<evidence type="ECO:0000313" key="13">
    <source>
        <dbReference type="Proteomes" id="UP000290204"/>
    </source>
</evidence>
<evidence type="ECO:0000259" key="10">
    <source>
        <dbReference type="Pfam" id="PF07992"/>
    </source>
</evidence>
<dbReference type="InterPro" id="IPR023753">
    <property type="entry name" value="FAD/NAD-binding_dom"/>
</dbReference>
<accession>A0A4Q1CLK6</accession>
<evidence type="ECO:0000256" key="3">
    <source>
        <dbReference type="ARBA" id="ARBA00022630"/>
    </source>
</evidence>
<keyword evidence="5" id="KW-0809">Transit peptide</keyword>
<feature type="domain" description="FAD/NAD(P)-binding" evidence="10">
    <location>
        <begin position="1"/>
        <end position="321"/>
    </location>
</feature>
<keyword evidence="3" id="KW-0285">Flavoprotein</keyword>
<name>A0A4Q1CLK6_9BACT</name>
<comment type="similarity">
    <text evidence="1">Belongs to the NADH dehydrogenase family.</text>
</comment>
<dbReference type="PANTHER" id="PTHR43706">
    <property type="entry name" value="NADH DEHYDROGENASE"/>
    <property type="match status" value="1"/>
</dbReference>
<keyword evidence="9" id="KW-0472">Membrane</keyword>
<dbReference type="EC" id="1.6.5.9" evidence="2"/>
<proteinExistence type="inferred from homology"/>
<keyword evidence="9" id="KW-0812">Transmembrane</keyword>
<dbReference type="GO" id="GO:0050136">
    <property type="term" value="F:NADH dehydrogenase (quinone) (non-electrogenic) activity"/>
    <property type="evidence" value="ECO:0007669"/>
    <property type="project" value="UniProtKB-EC"/>
</dbReference>
<protein>
    <recommendedName>
        <fullName evidence="2">NADH:ubiquinone reductase (non-electrogenic)</fullName>
        <ecNumber evidence="2">1.6.5.9</ecNumber>
    </recommendedName>
</protein>
<evidence type="ECO:0000313" key="12">
    <source>
        <dbReference type="EMBL" id="RXK61860.1"/>
    </source>
</evidence>
<gene>
    <name evidence="12" type="ORF">ESA94_02255</name>
</gene>
<evidence type="ECO:0000256" key="8">
    <source>
        <dbReference type="ARBA" id="ARBA00047599"/>
    </source>
</evidence>
<evidence type="ECO:0000259" key="11">
    <source>
        <dbReference type="Pfam" id="PF22366"/>
    </source>
</evidence>
<dbReference type="InterPro" id="IPR036188">
    <property type="entry name" value="FAD/NAD-bd_sf"/>
</dbReference>
<evidence type="ECO:0000256" key="4">
    <source>
        <dbReference type="ARBA" id="ARBA00022827"/>
    </source>
</evidence>
<evidence type="ECO:0000256" key="5">
    <source>
        <dbReference type="ARBA" id="ARBA00022946"/>
    </source>
</evidence>
<dbReference type="Proteomes" id="UP000290204">
    <property type="component" value="Unassembled WGS sequence"/>
</dbReference>
<dbReference type="OrthoDB" id="9781621at2"/>
<feature type="domain" description="External alternative NADH-ubiquinone oxidoreductase-like C-terminal" evidence="11">
    <location>
        <begin position="345"/>
        <end position="406"/>
    </location>
</feature>
<feature type="transmembrane region" description="Helical" evidence="9">
    <location>
        <begin position="370"/>
        <end position="392"/>
    </location>
</feature>
<dbReference type="SUPFAM" id="SSF51905">
    <property type="entry name" value="FAD/NAD(P)-binding domain"/>
    <property type="match status" value="1"/>
</dbReference>
<sequence>MKLVILGGGFGGLRLARLLNNKPGIEITLIDRFNYHQFQPLFYQVATAALDASNISFPLRKAFHNSKNVRIRMAEVERIDTAAKQVITNEDSYAYDYLVIATGASTNFFGNKNLEQHAFPMKSTVEALQLRHKLIQNFEDALHANDATELQRLMNIVVVGGGPTGVELSGAVAEMKKYVLPKDYPELDFSKMNIYLLEGTGKTLAAMSERSSNNSLNYLQRLGVTVKTNALLQDYNGEQVTLKDGTIIPSKLVIWAAGIRGNIPAGIDPSLIARGNRIKVDAFNFVQGMNNVFAIGDIAYMENEAFPNGHPQVAPVAIQQATLLAKNLLHLRKGEKAVAFQYNDKGAMATVGRNLAVVDMPIPIAIGTKLHFGGFFAWLIWMGLHLMLILGVKNRFFVFVNWLYNYVTYDQSLRLIFKEFYRKEEAKS</sequence>